<evidence type="ECO:0000313" key="2">
    <source>
        <dbReference type="Proteomes" id="UP001300745"/>
    </source>
</evidence>
<accession>A0ABT3SAK4</accession>
<evidence type="ECO:0000313" key="1">
    <source>
        <dbReference type="EMBL" id="MCX2936148.1"/>
    </source>
</evidence>
<gene>
    <name evidence="1" type="ORF">ORI27_05530</name>
</gene>
<protein>
    <recommendedName>
        <fullName evidence="3">Secreted protein</fullName>
    </recommendedName>
</protein>
<keyword evidence="2" id="KW-1185">Reference proteome</keyword>
<comment type="caution">
    <text evidence="1">The sequence shown here is derived from an EMBL/GenBank/DDBJ whole genome shotgun (WGS) entry which is preliminary data.</text>
</comment>
<dbReference type="EMBL" id="JAPJDO010000003">
    <property type="protein sequence ID" value="MCX2936148.1"/>
    <property type="molecule type" value="Genomic_DNA"/>
</dbReference>
<dbReference type="Proteomes" id="UP001300745">
    <property type="component" value="Unassembled WGS sequence"/>
</dbReference>
<name>A0ABT3SAK4_9MYCO</name>
<proteinExistence type="predicted"/>
<evidence type="ECO:0008006" key="3">
    <source>
        <dbReference type="Google" id="ProtNLM"/>
    </source>
</evidence>
<reference evidence="1 2" key="1">
    <citation type="submission" date="2022-11" db="EMBL/GenBank/DDBJ databases">
        <title>Mycobacterium sp. nov.</title>
        <authorList>
            <person name="Papic B."/>
            <person name="Spicic S."/>
            <person name="Duvnjak S."/>
        </authorList>
    </citation>
    <scope>NUCLEOTIDE SEQUENCE [LARGE SCALE GENOMIC DNA]</scope>
    <source>
        <strain evidence="1 2">CVI_P4</strain>
    </source>
</reference>
<dbReference type="RefSeq" id="WP_265995553.1">
    <property type="nucleotide sequence ID" value="NZ_JAPJDN010000003.1"/>
</dbReference>
<organism evidence="1 2">
    <name type="scientific">Mycobacterium pinniadriaticum</name>
    <dbReference type="NCBI Taxonomy" id="2994102"/>
    <lineage>
        <taxon>Bacteria</taxon>
        <taxon>Bacillati</taxon>
        <taxon>Actinomycetota</taxon>
        <taxon>Actinomycetes</taxon>
        <taxon>Mycobacteriales</taxon>
        <taxon>Mycobacteriaceae</taxon>
        <taxon>Mycobacterium</taxon>
    </lineage>
</organism>
<sequence>MRLLGVRLLAQSAICAVRPTRCVLAMETVVDLIHAATMGAVAVGSHDDGHCRAAAANVASASAFAAADLVAVRRHRQLSDASGNPVLRWRDTVADRLCRLLPRWASLREKRRGRGLTVDVRRDRSRLAEYRG</sequence>